<evidence type="ECO:0000256" key="3">
    <source>
        <dbReference type="ARBA" id="ARBA00004763"/>
    </source>
</evidence>
<dbReference type="PROSITE" id="PS00793">
    <property type="entry name" value="DHPS_2"/>
    <property type="match status" value="1"/>
</dbReference>
<dbReference type="GO" id="GO:0046654">
    <property type="term" value="P:tetrahydrofolate biosynthetic process"/>
    <property type="evidence" value="ECO:0007669"/>
    <property type="project" value="UniProtKB-UniPathway"/>
</dbReference>
<protein>
    <recommendedName>
        <fullName evidence="4 9">Dihydropteroate synthase</fullName>
        <shortName evidence="9">DHPS</shortName>
        <ecNumber evidence="4 9">2.5.1.15</ecNumber>
    </recommendedName>
    <alternativeName>
        <fullName evidence="9">Dihydropteroate pyrophosphorylase</fullName>
    </alternativeName>
</protein>
<dbReference type="PANTHER" id="PTHR20941">
    <property type="entry name" value="FOLATE SYNTHESIS PROTEINS"/>
    <property type="match status" value="1"/>
</dbReference>
<dbReference type="Proteomes" id="UP000016587">
    <property type="component" value="Chromosome"/>
</dbReference>
<comment type="function">
    <text evidence="9">Catalyzes the condensation of para-aminobenzoate (pABA) with 6-hydroxymethyl-7,8-dihydropterin diphosphate (DHPt-PP) to form 7,8-dihydropteroate (H2Pte), the immediate precursor of folate derivatives.</text>
</comment>
<dbReference type="GO" id="GO:0004156">
    <property type="term" value="F:dihydropteroate synthase activity"/>
    <property type="evidence" value="ECO:0007669"/>
    <property type="project" value="UniProtKB-EC"/>
</dbReference>
<sequence>MVCWEIRDGARLGPSPFLVMGIVNITPDSFSDGGRFLEPAAAVMHGLALAARGADILDLGGESTRPGSDEVPADEEWRRLEPVFELLQDAPPARGLVLSVDTWRAETAARALAAGAAIVNDISACRFDPALVDVLVQHQPGYVLMHAQGRPKTMQQNPHYDDVVDNVLRFLEERLAALVRAGLAESRIVLDPGIGFGKTVTHNLALLAGLERLAVLGRPVLMGLSRKRFLQGFVPADAPDEAARATALQLATQAATVLAARHGARIHRVHDVAQTRQTLDIVAAVEAAGGEGPCST</sequence>
<comment type="cofactor">
    <cofactor evidence="2 9">
        <name>Mg(2+)</name>
        <dbReference type="ChEBI" id="CHEBI:18420"/>
    </cofactor>
</comment>
<reference evidence="11 12" key="1">
    <citation type="journal article" date="2013" name="J. Bacteriol.">
        <title>Roles of HynAB and Ech, the only two hydrogenases found in the model sulfate reducer Desulfovibrio gigas.</title>
        <authorList>
            <person name="Morais-Silva F.O."/>
            <person name="Santos C.I."/>
            <person name="Rodrigues R."/>
            <person name="Pereira I.A."/>
            <person name="Rodrigues-Pousada C."/>
        </authorList>
    </citation>
    <scope>NUCLEOTIDE SEQUENCE [LARGE SCALE GENOMIC DNA]</scope>
    <source>
        <strain evidence="12">ATCC 19364 / DSM 1382 / NCIMB 9332 / VKM B-1759</strain>
    </source>
</reference>
<dbReference type="EMBL" id="CP006585">
    <property type="protein sequence ID" value="AGW12229.1"/>
    <property type="molecule type" value="Genomic_DNA"/>
</dbReference>
<dbReference type="OrthoDB" id="9811744at2"/>
<comment type="catalytic activity">
    <reaction evidence="1">
        <text>(7,8-dihydropterin-6-yl)methyl diphosphate + 4-aminobenzoate = 7,8-dihydropteroate + diphosphate</text>
        <dbReference type="Rhea" id="RHEA:19949"/>
        <dbReference type="ChEBI" id="CHEBI:17836"/>
        <dbReference type="ChEBI" id="CHEBI:17839"/>
        <dbReference type="ChEBI" id="CHEBI:33019"/>
        <dbReference type="ChEBI" id="CHEBI:72950"/>
        <dbReference type="EC" id="2.5.1.15"/>
    </reaction>
</comment>
<gene>
    <name evidence="11" type="ORF">DGI_0301</name>
</gene>
<dbReference type="Pfam" id="PF00809">
    <property type="entry name" value="Pterin_bind"/>
    <property type="match status" value="1"/>
</dbReference>
<evidence type="ECO:0000256" key="1">
    <source>
        <dbReference type="ARBA" id="ARBA00000012"/>
    </source>
</evidence>
<dbReference type="HOGENOM" id="CLU_008023_0_2_7"/>
<dbReference type="CDD" id="cd00739">
    <property type="entry name" value="DHPS"/>
    <property type="match status" value="1"/>
</dbReference>
<organism evidence="11 12">
    <name type="scientific">Megalodesulfovibrio gigas (strain ATCC 19364 / DSM 1382 / NCIMB 9332 / VKM B-1759)</name>
    <name type="common">Desulfovibrio gigas</name>
    <dbReference type="NCBI Taxonomy" id="1121448"/>
    <lineage>
        <taxon>Bacteria</taxon>
        <taxon>Pseudomonadati</taxon>
        <taxon>Thermodesulfobacteriota</taxon>
        <taxon>Desulfovibrionia</taxon>
        <taxon>Desulfovibrionales</taxon>
        <taxon>Desulfovibrionaceae</taxon>
        <taxon>Megalodesulfovibrio</taxon>
    </lineage>
</organism>
<dbReference type="InterPro" id="IPR011005">
    <property type="entry name" value="Dihydropteroate_synth-like_sf"/>
</dbReference>
<keyword evidence="7 9" id="KW-0460">Magnesium</keyword>
<dbReference type="Gene3D" id="3.20.20.20">
    <property type="entry name" value="Dihydropteroate synthase-like"/>
    <property type="match status" value="1"/>
</dbReference>
<dbReference type="STRING" id="1121448.DGI_0301"/>
<evidence type="ECO:0000256" key="6">
    <source>
        <dbReference type="ARBA" id="ARBA00022723"/>
    </source>
</evidence>
<dbReference type="PANTHER" id="PTHR20941:SF1">
    <property type="entry name" value="FOLIC ACID SYNTHESIS PROTEIN FOL1"/>
    <property type="match status" value="1"/>
</dbReference>
<dbReference type="GO" id="GO:0005829">
    <property type="term" value="C:cytosol"/>
    <property type="evidence" value="ECO:0007669"/>
    <property type="project" value="TreeGrafter"/>
</dbReference>
<dbReference type="SUPFAM" id="SSF51717">
    <property type="entry name" value="Dihydropteroate synthetase-like"/>
    <property type="match status" value="1"/>
</dbReference>
<accession>T2G7R2</accession>
<evidence type="ECO:0000256" key="5">
    <source>
        <dbReference type="ARBA" id="ARBA00022679"/>
    </source>
</evidence>
<dbReference type="InterPro" id="IPR000489">
    <property type="entry name" value="Pterin-binding_dom"/>
</dbReference>
<evidence type="ECO:0000256" key="2">
    <source>
        <dbReference type="ARBA" id="ARBA00001946"/>
    </source>
</evidence>
<comment type="pathway">
    <text evidence="3 9">Cofactor biosynthesis; tetrahydrofolate biosynthesis; 7,8-dihydrofolate from 2-amino-4-hydroxy-6-hydroxymethyl-7,8-dihydropteridine diphosphate and 4-aminobenzoate: step 1/2.</text>
</comment>
<evidence type="ECO:0000259" key="10">
    <source>
        <dbReference type="PROSITE" id="PS50972"/>
    </source>
</evidence>
<evidence type="ECO:0000313" key="11">
    <source>
        <dbReference type="EMBL" id="AGW12229.1"/>
    </source>
</evidence>
<keyword evidence="6 9" id="KW-0479">Metal-binding</keyword>
<name>T2G7R2_MEGG1</name>
<dbReference type="InterPro" id="IPR006390">
    <property type="entry name" value="DHP_synth_dom"/>
</dbReference>
<dbReference type="UniPathway" id="UPA00077">
    <property type="reaction ID" value="UER00156"/>
</dbReference>
<dbReference type="AlphaFoldDB" id="T2G7R2"/>
<dbReference type="PROSITE" id="PS00792">
    <property type="entry name" value="DHPS_1"/>
    <property type="match status" value="1"/>
</dbReference>
<dbReference type="GO" id="GO:0046872">
    <property type="term" value="F:metal ion binding"/>
    <property type="evidence" value="ECO:0007669"/>
    <property type="project" value="UniProtKB-KW"/>
</dbReference>
<dbReference type="KEGG" id="dgg:DGI_0301"/>
<evidence type="ECO:0000256" key="8">
    <source>
        <dbReference type="ARBA" id="ARBA00022909"/>
    </source>
</evidence>
<proteinExistence type="inferred from homology"/>
<feature type="domain" description="Pterin-binding" evidence="10">
    <location>
        <begin position="17"/>
        <end position="280"/>
    </location>
</feature>
<evidence type="ECO:0000313" key="12">
    <source>
        <dbReference type="Proteomes" id="UP000016587"/>
    </source>
</evidence>
<dbReference type="RefSeq" id="WP_021758841.1">
    <property type="nucleotide sequence ID" value="NC_022444.1"/>
</dbReference>
<reference evidence="12" key="2">
    <citation type="submission" date="2013-07" db="EMBL/GenBank/DDBJ databases">
        <authorList>
            <person name="Morais-Silva F.O."/>
            <person name="Rezende A.M."/>
            <person name="Pimentel C."/>
            <person name="Resende D.M."/>
            <person name="Santos C.I."/>
            <person name="Clemente C."/>
            <person name="de Oliveira L.M."/>
            <person name="da Silva S.M."/>
            <person name="Costa D.A."/>
            <person name="Varela-Raposo A."/>
            <person name="Horacio E.C.A."/>
            <person name="Matos M."/>
            <person name="Flores O."/>
            <person name="Ruiz J.C."/>
            <person name="Rodrigues-Pousada C."/>
        </authorList>
    </citation>
    <scope>NUCLEOTIDE SEQUENCE [LARGE SCALE GENOMIC DNA]</scope>
    <source>
        <strain evidence="12">ATCC 19364 / DSM 1382 / NCIMB 9332 / VKM B-1759</strain>
    </source>
</reference>
<evidence type="ECO:0000256" key="9">
    <source>
        <dbReference type="RuleBase" id="RU361205"/>
    </source>
</evidence>
<dbReference type="NCBIfam" id="TIGR01496">
    <property type="entry name" value="DHPS"/>
    <property type="match status" value="1"/>
</dbReference>
<evidence type="ECO:0000256" key="7">
    <source>
        <dbReference type="ARBA" id="ARBA00022842"/>
    </source>
</evidence>
<dbReference type="eggNOG" id="COG0294">
    <property type="taxonomic scope" value="Bacteria"/>
</dbReference>
<keyword evidence="8 9" id="KW-0289">Folate biosynthesis</keyword>
<dbReference type="GO" id="GO:0046656">
    <property type="term" value="P:folic acid biosynthetic process"/>
    <property type="evidence" value="ECO:0007669"/>
    <property type="project" value="UniProtKB-KW"/>
</dbReference>
<dbReference type="PATRIC" id="fig|1121448.10.peg.306"/>
<evidence type="ECO:0000256" key="4">
    <source>
        <dbReference type="ARBA" id="ARBA00012458"/>
    </source>
</evidence>
<keyword evidence="5 9" id="KW-0808">Transferase</keyword>
<dbReference type="EC" id="2.5.1.15" evidence="4 9"/>
<keyword evidence="12" id="KW-1185">Reference proteome</keyword>
<dbReference type="PROSITE" id="PS50972">
    <property type="entry name" value="PTERIN_BINDING"/>
    <property type="match status" value="1"/>
</dbReference>
<comment type="similarity">
    <text evidence="9">Belongs to the DHPS family.</text>
</comment>
<dbReference type="InterPro" id="IPR045031">
    <property type="entry name" value="DHP_synth-like"/>
</dbReference>